<dbReference type="GO" id="GO:0016705">
    <property type="term" value="F:oxidoreductase activity, acting on paired donors, with incorporation or reduction of molecular oxygen"/>
    <property type="evidence" value="ECO:0007669"/>
    <property type="project" value="InterPro"/>
</dbReference>
<dbReference type="InterPro" id="IPR001128">
    <property type="entry name" value="Cyt_P450"/>
</dbReference>
<keyword evidence="4" id="KW-0503">Monooxygenase</keyword>
<dbReference type="EMBL" id="AP018216">
    <property type="protein sequence ID" value="BAY69371.1"/>
    <property type="molecule type" value="Genomic_DNA"/>
</dbReference>
<dbReference type="PANTHER" id="PTHR24305:SF166">
    <property type="entry name" value="CYTOCHROME P450 12A4, MITOCHONDRIAL-RELATED"/>
    <property type="match status" value="1"/>
</dbReference>
<sequence>MHLPKGPQTPVFVQVLRWVFSPMSFLEDCAKRYGDIFSVKLAKDVPAIVFLSNPKDIQQILTNDNNQLDSPGDWNDLFEPLLGKRSVITLSGAEHQRQRQLLMPPFHGERMRGYSQVITDVTEKVISQHQIGQPFQVRSVTQAITLRVIMQAVFGLYEGSRAEKLQHLLSDLLEKSSSPFSVALLYFPSLRRDFGPIKFWGEQVQIQQQADELIYQEIQERRENPDPSRTDILSLLMDARDADGQPMTDVELRDELMTLLVAGHETTATALAWAMYWIHKLPPVKARLLEELDSLGDNPDSTTIFKLPYLNAVYSETLRIYPVAMLTFARRVIETMALGGYELPPGTPVLGSIYLTHHREDLYPEPKKFKPERFLERQFSPYEYLPFGGGTRRCLGLAFAQWEMKLALAKILTSYELELVNNSVEVRPKRRGLVTGPHRPIEMVIKSQRQITSRILETTTVS</sequence>
<accession>A0A1Z4KK74</accession>
<proteinExistence type="inferred from homology"/>
<dbReference type="GO" id="GO:0020037">
    <property type="term" value="F:heme binding"/>
    <property type="evidence" value="ECO:0007669"/>
    <property type="project" value="InterPro"/>
</dbReference>
<dbReference type="InterPro" id="IPR002401">
    <property type="entry name" value="Cyt_P450_E_grp-I"/>
</dbReference>
<dbReference type="GO" id="GO:0005506">
    <property type="term" value="F:iron ion binding"/>
    <property type="evidence" value="ECO:0007669"/>
    <property type="project" value="InterPro"/>
</dbReference>
<keyword evidence="4" id="KW-0560">Oxidoreductase</keyword>
<dbReference type="GO" id="GO:0004497">
    <property type="term" value="F:monooxygenase activity"/>
    <property type="evidence" value="ECO:0007669"/>
    <property type="project" value="UniProtKB-KW"/>
</dbReference>
<comment type="cofactor">
    <cofactor evidence="1 3">
        <name>heme</name>
        <dbReference type="ChEBI" id="CHEBI:30413"/>
    </cofactor>
</comment>
<organism evidence="5 6">
    <name type="scientific">Trichormus variabilis NIES-23</name>
    <dbReference type="NCBI Taxonomy" id="1973479"/>
    <lineage>
        <taxon>Bacteria</taxon>
        <taxon>Bacillati</taxon>
        <taxon>Cyanobacteriota</taxon>
        <taxon>Cyanophyceae</taxon>
        <taxon>Nostocales</taxon>
        <taxon>Nostocaceae</taxon>
        <taxon>Trichormus</taxon>
    </lineage>
</organism>
<dbReference type="PROSITE" id="PS00086">
    <property type="entry name" value="CYTOCHROME_P450"/>
    <property type="match status" value="1"/>
</dbReference>
<dbReference type="InterPro" id="IPR036396">
    <property type="entry name" value="Cyt_P450_sf"/>
</dbReference>
<evidence type="ECO:0000313" key="5">
    <source>
        <dbReference type="EMBL" id="BAY69371.1"/>
    </source>
</evidence>
<keyword evidence="3 4" id="KW-0479">Metal-binding</keyword>
<evidence type="ECO:0000256" key="2">
    <source>
        <dbReference type="ARBA" id="ARBA00010617"/>
    </source>
</evidence>
<dbReference type="AlphaFoldDB" id="A0A1Z4KK74"/>
<dbReference type="PRINTS" id="PR00385">
    <property type="entry name" value="P450"/>
</dbReference>
<dbReference type="PANTHER" id="PTHR24305">
    <property type="entry name" value="CYTOCHROME P450"/>
    <property type="match status" value="1"/>
</dbReference>
<comment type="similarity">
    <text evidence="2 4">Belongs to the cytochrome P450 family.</text>
</comment>
<dbReference type="SUPFAM" id="SSF48264">
    <property type="entry name" value="Cytochrome P450"/>
    <property type="match status" value="1"/>
</dbReference>
<dbReference type="InterPro" id="IPR050121">
    <property type="entry name" value="Cytochrome_P450_monoxygenase"/>
</dbReference>
<dbReference type="PRINTS" id="PR00463">
    <property type="entry name" value="EP450I"/>
</dbReference>
<dbReference type="InterPro" id="IPR017972">
    <property type="entry name" value="Cyt_P450_CS"/>
</dbReference>
<dbReference type="Proteomes" id="UP000217507">
    <property type="component" value="Chromosome"/>
</dbReference>
<name>A0A1Z4KK74_ANAVA</name>
<dbReference type="Pfam" id="PF00067">
    <property type="entry name" value="p450"/>
    <property type="match status" value="1"/>
</dbReference>
<evidence type="ECO:0000256" key="1">
    <source>
        <dbReference type="ARBA" id="ARBA00001971"/>
    </source>
</evidence>
<evidence type="ECO:0000313" key="6">
    <source>
        <dbReference type="Proteomes" id="UP000217507"/>
    </source>
</evidence>
<feature type="binding site" description="axial binding residue" evidence="3">
    <location>
        <position position="394"/>
    </location>
    <ligand>
        <name>heme</name>
        <dbReference type="ChEBI" id="CHEBI:30413"/>
    </ligand>
    <ligandPart>
        <name>Fe</name>
        <dbReference type="ChEBI" id="CHEBI:18248"/>
    </ligandPart>
</feature>
<evidence type="ECO:0000256" key="3">
    <source>
        <dbReference type="PIRSR" id="PIRSR602401-1"/>
    </source>
</evidence>
<keyword evidence="3 4" id="KW-0349">Heme</keyword>
<keyword evidence="3 4" id="KW-0408">Iron</keyword>
<dbReference type="CDD" id="cd11053">
    <property type="entry name" value="CYP110-like"/>
    <property type="match status" value="1"/>
</dbReference>
<reference evidence="5 6" key="1">
    <citation type="submission" date="2017-06" db="EMBL/GenBank/DDBJ databases">
        <title>Genome sequencing of cyanobaciteial culture collection at National Institute for Environmental Studies (NIES).</title>
        <authorList>
            <person name="Hirose Y."/>
            <person name="Shimura Y."/>
            <person name="Fujisawa T."/>
            <person name="Nakamura Y."/>
            <person name="Kawachi M."/>
        </authorList>
    </citation>
    <scope>NUCLEOTIDE SEQUENCE [LARGE SCALE GENOMIC DNA]</scope>
    <source>
        <strain evidence="5 6">NIES-23</strain>
    </source>
</reference>
<evidence type="ECO:0000256" key="4">
    <source>
        <dbReference type="RuleBase" id="RU000461"/>
    </source>
</evidence>
<protein>
    <submittedName>
        <fullName evidence="5">Cytochrome P450</fullName>
    </submittedName>
</protein>
<gene>
    <name evidence="5" type="ORF">NIES23_21650</name>
</gene>
<dbReference type="Gene3D" id="1.10.630.10">
    <property type="entry name" value="Cytochrome P450"/>
    <property type="match status" value="1"/>
</dbReference>